<accession>A0ABN9PZG1</accession>
<name>A0ABN9PZG1_9DINO</name>
<reference evidence="1" key="1">
    <citation type="submission" date="2023-10" db="EMBL/GenBank/DDBJ databases">
        <authorList>
            <person name="Chen Y."/>
            <person name="Shah S."/>
            <person name="Dougan E. K."/>
            <person name="Thang M."/>
            <person name="Chan C."/>
        </authorList>
    </citation>
    <scope>NUCLEOTIDE SEQUENCE [LARGE SCALE GENOMIC DNA]</scope>
</reference>
<protein>
    <submittedName>
        <fullName evidence="1">Uncharacterized protein</fullName>
    </submittedName>
</protein>
<evidence type="ECO:0000313" key="2">
    <source>
        <dbReference type="Proteomes" id="UP001189429"/>
    </source>
</evidence>
<evidence type="ECO:0000313" key="1">
    <source>
        <dbReference type="EMBL" id="CAK0798725.1"/>
    </source>
</evidence>
<feature type="non-terminal residue" evidence="1">
    <location>
        <position position="1"/>
    </location>
</feature>
<dbReference type="EMBL" id="CAUYUJ010002003">
    <property type="protein sequence ID" value="CAK0798725.1"/>
    <property type="molecule type" value="Genomic_DNA"/>
</dbReference>
<keyword evidence="2" id="KW-1185">Reference proteome</keyword>
<gene>
    <name evidence="1" type="ORF">PCOR1329_LOCUS7394</name>
</gene>
<dbReference type="Proteomes" id="UP001189429">
    <property type="component" value="Unassembled WGS sequence"/>
</dbReference>
<comment type="caution">
    <text evidence="1">The sequence shown here is derived from an EMBL/GenBank/DDBJ whole genome shotgun (WGS) entry which is preliminary data.</text>
</comment>
<sequence>GRGAGRRRGAGWPAAVVALAAAGGCSRGTGGPPAFVALPPASGSHAGRRGCIAAVAAGAVASARLGEAFGAEGPLTCNEECISNCLLASPGQRSVCDACEDECLPGRAVASTAGDKDGARVAGASEKEWNEKFAENLVEDWANKFILYGSDDGSGRFQDLANRFNQDKKPLFDFRGTLSR</sequence>
<proteinExistence type="predicted"/>
<organism evidence="1 2">
    <name type="scientific">Prorocentrum cordatum</name>
    <dbReference type="NCBI Taxonomy" id="2364126"/>
    <lineage>
        <taxon>Eukaryota</taxon>
        <taxon>Sar</taxon>
        <taxon>Alveolata</taxon>
        <taxon>Dinophyceae</taxon>
        <taxon>Prorocentrales</taxon>
        <taxon>Prorocentraceae</taxon>
        <taxon>Prorocentrum</taxon>
    </lineage>
</organism>